<name>A0A1M6AQM7_9FLAO</name>
<dbReference type="SUPFAM" id="SSF52833">
    <property type="entry name" value="Thioredoxin-like"/>
    <property type="match status" value="1"/>
</dbReference>
<dbReference type="AlphaFoldDB" id="A0A1M6AQM7"/>
<evidence type="ECO:0000256" key="3">
    <source>
        <dbReference type="ARBA" id="ARBA00023157"/>
    </source>
</evidence>
<proteinExistence type="predicted"/>
<protein>
    <submittedName>
        <fullName evidence="6">Thiol-disulfide isomerase or thioredoxin</fullName>
    </submittedName>
</protein>
<keyword evidence="3" id="KW-1015">Disulfide bond</keyword>
<gene>
    <name evidence="6" type="ORF">SAMN04488508_101425</name>
</gene>
<keyword evidence="2" id="KW-0201">Cytochrome c-type biogenesis</keyword>
<dbReference type="CDD" id="cd02966">
    <property type="entry name" value="TlpA_like_family"/>
    <property type="match status" value="1"/>
</dbReference>
<dbReference type="Pfam" id="PF08534">
    <property type="entry name" value="Redoxin"/>
    <property type="match status" value="1"/>
</dbReference>
<accession>A0A1M6AQM7</accession>
<dbReference type="GO" id="GO:0017004">
    <property type="term" value="P:cytochrome complex assembly"/>
    <property type="evidence" value="ECO:0007669"/>
    <property type="project" value="UniProtKB-KW"/>
</dbReference>
<dbReference type="InterPro" id="IPR036249">
    <property type="entry name" value="Thioredoxin-like_sf"/>
</dbReference>
<evidence type="ECO:0000313" key="7">
    <source>
        <dbReference type="Proteomes" id="UP000184432"/>
    </source>
</evidence>
<dbReference type="GO" id="GO:0016853">
    <property type="term" value="F:isomerase activity"/>
    <property type="evidence" value="ECO:0007669"/>
    <property type="project" value="UniProtKB-KW"/>
</dbReference>
<evidence type="ECO:0000256" key="4">
    <source>
        <dbReference type="ARBA" id="ARBA00023284"/>
    </source>
</evidence>
<dbReference type="STRING" id="570521.SAMN04488508_101425"/>
<keyword evidence="6" id="KW-0413">Isomerase</keyword>
<organism evidence="6 7">
    <name type="scientific">Aquimarina spongiae</name>
    <dbReference type="NCBI Taxonomy" id="570521"/>
    <lineage>
        <taxon>Bacteria</taxon>
        <taxon>Pseudomonadati</taxon>
        <taxon>Bacteroidota</taxon>
        <taxon>Flavobacteriia</taxon>
        <taxon>Flavobacteriales</taxon>
        <taxon>Flavobacteriaceae</taxon>
        <taxon>Aquimarina</taxon>
    </lineage>
</organism>
<dbReference type="PANTHER" id="PTHR42852:SF6">
    <property type="entry name" value="THIOL:DISULFIDE INTERCHANGE PROTEIN DSBE"/>
    <property type="match status" value="1"/>
</dbReference>
<evidence type="ECO:0000259" key="5">
    <source>
        <dbReference type="PROSITE" id="PS51352"/>
    </source>
</evidence>
<dbReference type="Gene3D" id="3.40.30.10">
    <property type="entry name" value="Glutaredoxin"/>
    <property type="match status" value="1"/>
</dbReference>
<reference evidence="7" key="1">
    <citation type="submission" date="2016-11" db="EMBL/GenBank/DDBJ databases">
        <authorList>
            <person name="Varghese N."/>
            <person name="Submissions S."/>
        </authorList>
    </citation>
    <scope>NUCLEOTIDE SEQUENCE [LARGE SCALE GENOMIC DNA]</scope>
    <source>
        <strain evidence="7">DSM 22623</strain>
    </source>
</reference>
<dbReference type="PANTHER" id="PTHR42852">
    <property type="entry name" value="THIOL:DISULFIDE INTERCHANGE PROTEIN DSBE"/>
    <property type="match status" value="1"/>
</dbReference>
<evidence type="ECO:0000313" key="6">
    <source>
        <dbReference type="EMBL" id="SHI38829.1"/>
    </source>
</evidence>
<dbReference type="InterPro" id="IPR013740">
    <property type="entry name" value="Redoxin"/>
</dbReference>
<dbReference type="PROSITE" id="PS51352">
    <property type="entry name" value="THIOREDOXIN_2"/>
    <property type="match status" value="1"/>
</dbReference>
<dbReference type="GO" id="GO:0030313">
    <property type="term" value="C:cell envelope"/>
    <property type="evidence" value="ECO:0007669"/>
    <property type="project" value="UniProtKB-SubCell"/>
</dbReference>
<evidence type="ECO:0000256" key="1">
    <source>
        <dbReference type="ARBA" id="ARBA00004196"/>
    </source>
</evidence>
<keyword evidence="4" id="KW-0676">Redox-active center</keyword>
<dbReference type="InterPro" id="IPR050553">
    <property type="entry name" value="Thioredoxin_ResA/DsbE_sf"/>
</dbReference>
<sequence>MLLICIVFVACQKEVKKDYALFSGKVIGNADEVRIFGNDFEYKIPIAEDGTFSDTLKIDVEGYYDYNIGKEYSAIYLTKGADLNLTIDTSQFDESIAYTGVGSGENNFLAEKYLKIEEMTADMKAFFSLEPEAYKKKSKALKNEIQNLLDSKRELNVDFVQSETLSNTYTHVGRLFDYEGGHKYYTKKEELELPEDFFVEAKEIDFTDENKYQTLPQYKNLVRGYLQRSLSDLEKKYDDDTPKALQELVGGMPADSKIKEAFLQNMSFYMAYSDKLDQLYAVLKTTPNQEHQKEFERQYKIYKTLVKGKPSPSFEYENFKGGSTALGDLKGKYVYMDIWATWCGPCKKEIPFLKKLEENYHNKNIEFVSISIDRKKDYDAWKQMVEDKELGGIQLIADKDWKSDFVMNYGIKGIPRFILVDPEGKIVSANAPRPSNPKLIDLFDELEI</sequence>
<feature type="domain" description="Thioredoxin" evidence="5">
    <location>
        <begin position="305"/>
        <end position="448"/>
    </location>
</feature>
<dbReference type="InterPro" id="IPR013766">
    <property type="entry name" value="Thioredoxin_domain"/>
</dbReference>
<dbReference type="EMBL" id="FQYP01000001">
    <property type="protein sequence ID" value="SHI38829.1"/>
    <property type="molecule type" value="Genomic_DNA"/>
</dbReference>
<comment type="subcellular location">
    <subcellularLocation>
        <location evidence="1">Cell envelope</location>
    </subcellularLocation>
</comment>
<dbReference type="Proteomes" id="UP000184432">
    <property type="component" value="Unassembled WGS sequence"/>
</dbReference>
<keyword evidence="7" id="KW-1185">Reference proteome</keyword>
<evidence type="ECO:0000256" key="2">
    <source>
        <dbReference type="ARBA" id="ARBA00022748"/>
    </source>
</evidence>
<dbReference type="GO" id="GO:0016491">
    <property type="term" value="F:oxidoreductase activity"/>
    <property type="evidence" value="ECO:0007669"/>
    <property type="project" value="InterPro"/>
</dbReference>